<dbReference type="EMBL" id="CM055734">
    <property type="protein sequence ID" value="KAJ8008940.1"/>
    <property type="molecule type" value="Genomic_DNA"/>
</dbReference>
<evidence type="ECO:0000313" key="2">
    <source>
        <dbReference type="Proteomes" id="UP001157502"/>
    </source>
</evidence>
<keyword evidence="2" id="KW-1185">Reference proteome</keyword>
<evidence type="ECO:0000313" key="1">
    <source>
        <dbReference type="EMBL" id="KAJ8008940.1"/>
    </source>
</evidence>
<proteinExistence type="predicted"/>
<name>A0ACC2GZH6_DALPE</name>
<organism evidence="1 2">
    <name type="scientific">Dallia pectoralis</name>
    <name type="common">Alaska blackfish</name>
    <dbReference type="NCBI Taxonomy" id="75939"/>
    <lineage>
        <taxon>Eukaryota</taxon>
        <taxon>Metazoa</taxon>
        <taxon>Chordata</taxon>
        <taxon>Craniata</taxon>
        <taxon>Vertebrata</taxon>
        <taxon>Euteleostomi</taxon>
        <taxon>Actinopterygii</taxon>
        <taxon>Neopterygii</taxon>
        <taxon>Teleostei</taxon>
        <taxon>Protacanthopterygii</taxon>
        <taxon>Esociformes</taxon>
        <taxon>Umbridae</taxon>
        <taxon>Dallia</taxon>
    </lineage>
</organism>
<comment type="caution">
    <text evidence="1">The sequence shown here is derived from an EMBL/GenBank/DDBJ whole genome shotgun (WGS) entry which is preliminary data.</text>
</comment>
<protein>
    <submittedName>
        <fullName evidence="1">Uncharacterized protein</fullName>
    </submittedName>
</protein>
<reference evidence="1" key="1">
    <citation type="submission" date="2021-05" db="EMBL/GenBank/DDBJ databases">
        <authorList>
            <person name="Pan Q."/>
            <person name="Jouanno E."/>
            <person name="Zahm M."/>
            <person name="Klopp C."/>
            <person name="Cabau C."/>
            <person name="Louis A."/>
            <person name="Berthelot C."/>
            <person name="Parey E."/>
            <person name="Roest Crollius H."/>
            <person name="Montfort J."/>
            <person name="Robinson-Rechavi M."/>
            <person name="Bouchez O."/>
            <person name="Lampietro C."/>
            <person name="Lopez Roques C."/>
            <person name="Donnadieu C."/>
            <person name="Postlethwait J."/>
            <person name="Bobe J."/>
            <person name="Dillon D."/>
            <person name="Chandos A."/>
            <person name="von Hippel F."/>
            <person name="Guiguen Y."/>
        </authorList>
    </citation>
    <scope>NUCLEOTIDE SEQUENCE</scope>
    <source>
        <strain evidence="1">YG-Jan2019</strain>
    </source>
</reference>
<dbReference type="Proteomes" id="UP001157502">
    <property type="component" value="Chromosome 7"/>
</dbReference>
<sequence>MRAPLAASHMPPGTSRRRRPNMDSVSLCFSRTGSRPGTVSGRRRAYEFTGVTETRLKAGRAGKPRSTGPDPDGDGDPTLVES</sequence>
<accession>A0ACC2GZH6</accession>
<gene>
    <name evidence="1" type="ORF">DPEC_G00083630</name>
</gene>